<evidence type="ECO:0000256" key="9">
    <source>
        <dbReference type="ARBA" id="ARBA00048317"/>
    </source>
</evidence>
<evidence type="ECO:0000256" key="2">
    <source>
        <dbReference type="ARBA" id="ARBA00022676"/>
    </source>
</evidence>
<sequence length="565" mass="64064">MGLLVRRLALMKTTQIGLAVITILLILMKVNQLRYEPQIPTGILVSGIRTPSQPEPVRAAAKENAESGPDWPVAVHSGDITVEFIHESITSEPTIAQTKTLEHTVTTTVSVTPSVVATSHEPLPVPDEYTYRSTQSDFCTDRFTTKYLDLLRDGKTGYCSTKDASSSSLTCFHTPKSLHTDAHVDSFCIGQDVRFDRYSKLFHLECARPEKKPAVPLTSLHGYWYGTGPQYIFNEYMKMQVRNSTGVKALKPVAEDPASRNFTILLKREGSNNIFHSLHEIMSLAYTMDVLRMSRDSKTGEAFFKSPEDHQSTQVVILDDHPEGPYYDLWQLFSNKKPIRIQELIDQNPEQPLESLGNVIVPLAGAANPIWHDDWEKHGCVNEIRRTFVRRVLDLYGIKDDRNQPPSRQLTMTIVDRKETRRLFNLGALVNTTRRAYPDIKVQVIDWAALPFKKQIEIARGTDILVGIHGAGMTQALFMNEGRGAMVEIMPDTGINCFHAIAMERNLHYFRAHGKVAEVKDDWHNEDVLMDEDKFMLLVDHAVKSLYNRPGRFRDLYQEESSSVH</sequence>
<feature type="region of interest" description="Disordered" evidence="11">
    <location>
        <begin position="53"/>
        <end position="72"/>
    </location>
</feature>
<organism evidence="13 14">
    <name type="scientific">Seiridium unicorne</name>
    <dbReference type="NCBI Taxonomy" id="138068"/>
    <lineage>
        <taxon>Eukaryota</taxon>
        <taxon>Fungi</taxon>
        <taxon>Dikarya</taxon>
        <taxon>Ascomycota</taxon>
        <taxon>Pezizomycotina</taxon>
        <taxon>Sordariomycetes</taxon>
        <taxon>Xylariomycetidae</taxon>
        <taxon>Amphisphaeriales</taxon>
        <taxon>Sporocadaceae</taxon>
        <taxon>Seiridium</taxon>
    </lineage>
</organism>
<protein>
    <recommendedName>
        <fullName evidence="7">EGF domain-specific O-linked N-acetylglucosamine transferase</fullName>
        <ecNumber evidence="1">2.4.1.255</ecNumber>
    </recommendedName>
    <alternativeName>
        <fullName evidence="8">Extracellular O-linked N-acetylglucosamine transferase</fullName>
    </alternativeName>
</protein>
<comment type="catalytic activity">
    <reaction evidence="10">
        <text>L-threonyl-[protein] + UDP-N-acetyl-alpha-D-glucosamine = 3-O-(N-acetyl-beta-D-glucosaminyl)-L-threonyl-[protein] + UDP + H(+)</text>
        <dbReference type="Rhea" id="RHEA:48908"/>
        <dbReference type="Rhea" id="RHEA-COMP:11060"/>
        <dbReference type="Rhea" id="RHEA-COMP:12252"/>
        <dbReference type="ChEBI" id="CHEBI:15378"/>
        <dbReference type="ChEBI" id="CHEBI:30013"/>
        <dbReference type="ChEBI" id="CHEBI:57705"/>
        <dbReference type="ChEBI" id="CHEBI:58223"/>
        <dbReference type="ChEBI" id="CHEBI:90840"/>
        <dbReference type="EC" id="2.4.1.255"/>
    </reaction>
</comment>
<evidence type="ECO:0000256" key="10">
    <source>
        <dbReference type="ARBA" id="ARBA00049432"/>
    </source>
</evidence>
<evidence type="ECO:0000313" key="13">
    <source>
        <dbReference type="EMBL" id="KAK9415827.1"/>
    </source>
</evidence>
<reference evidence="13 14" key="1">
    <citation type="journal article" date="2024" name="J. Plant Pathol.">
        <title>Sequence and assembly of the genome of Seiridium unicorne, isolate CBS 538.82, causal agent of cypress canker disease.</title>
        <authorList>
            <person name="Scali E."/>
            <person name="Rocca G.D."/>
            <person name="Danti R."/>
            <person name="Garbelotto M."/>
            <person name="Barberini S."/>
            <person name="Baroncelli R."/>
            <person name="Emiliani G."/>
        </authorList>
    </citation>
    <scope>NUCLEOTIDE SEQUENCE [LARGE SCALE GENOMIC DNA]</scope>
    <source>
        <strain evidence="13 14">BM-138-508</strain>
    </source>
</reference>
<dbReference type="PANTHER" id="PTHR20961:SF148">
    <property type="entry name" value="EGF DOMAIN-SPECIFIC O-LINKED N-ACETYLGLUCOSAMINE TRANSFERASE"/>
    <property type="match status" value="1"/>
</dbReference>
<gene>
    <name evidence="13" type="ORF">SUNI508_10127</name>
</gene>
<feature type="domain" description="Glycosyltransferase 61 catalytic" evidence="12">
    <location>
        <begin position="400"/>
        <end position="484"/>
    </location>
</feature>
<evidence type="ECO:0000256" key="5">
    <source>
        <dbReference type="ARBA" id="ARBA00022824"/>
    </source>
</evidence>
<dbReference type="Proteomes" id="UP001408356">
    <property type="component" value="Unassembled WGS sequence"/>
</dbReference>
<keyword evidence="3" id="KW-0808">Transferase</keyword>
<accession>A0ABR2UMN2</accession>
<keyword evidence="6" id="KW-0325">Glycoprotein</keyword>
<dbReference type="InterPro" id="IPR007657">
    <property type="entry name" value="Glycosyltransferase_61"/>
</dbReference>
<evidence type="ECO:0000256" key="8">
    <source>
        <dbReference type="ARBA" id="ARBA00042574"/>
    </source>
</evidence>
<dbReference type="InterPro" id="IPR049625">
    <property type="entry name" value="Glyco_transf_61_cat"/>
</dbReference>
<evidence type="ECO:0000256" key="6">
    <source>
        <dbReference type="ARBA" id="ARBA00023180"/>
    </source>
</evidence>
<evidence type="ECO:0000256" key="7">
    <source>
        <dbReference type="ARBA" id="ARBA00040944"/>
    </source>
</evidence>
<evidence type="ECO:0000256" key="3">
    <source>
        <dbReference type="ARBA" id="ARBA00022679"/>
    </source>
</evidence>
<evidence type="ECO:0000256" key="11">
    <source>
        <dbReference type="SAM" id="MobiDB-lite"/>
    </source>
</evidence>
<dbReference type="Pfam" id="PF04577">
    <property type="entry name" value="Glyco_transf_61"/>
    <property type="match status" value="1"/>
</dbReference>
<comment type="caution">
    <text evidence="13">The sequence shown here is derived from an EMBL/GenBank/DDBJ whole genome shotgun (WGS) entry which is preliminary data.</text>
</comment>
<keyword evidence="2" id="KW-0328">Glycosyltransferase</keyword>
<dbReference type="EMBL" id="JARVKF010000412">
    <property type="protein sequence ID" value="KAK9415827.1"/>
    <property type="molecule type" value="Genomic_DNA"/>
</dbReference>
<evidence type="ECO:0000256" key="4">
    <source>
        <dbReference type="ARBA" id="ARBA00022729"/>
    </source>
</evidence>
<dbReference type="EC" id="2.4.1.255" evidence="1"/>
<name>A0ABR2UMN2_9PEZI</name>
<keyword evidence="4" id="KW-0732">Signal</keyword>
<dbReference type="PANTHER" id="PTHR20961">
    <property type="entry name" value="GLYCOSYLTRANSFERASE"/>
    <property type="match status" value="1"/>
</dbReference>
<evidence type="ECO:0000313" key="14">
    <source>
        <dbReference type="Proteomes" id="UP001408356"/>
    </source>
</evidence>
<evidence type="ECO:0000259" key="12">
    <source>
        <dbReference type="Pfam" id="PF04577"/>
    </source>
</evidence>
<keyword evidence="5" id="KW-0256">Endoplasmic reticulum</keyword>
<keyword evidence="14" id="KW-1185">Reference proteome</keyword>
<comment type="catalytic activity">
    <reaction evidence="9">
        <text>L-seryl-[protein] + UDP-N-acetyl-alpha-D-glucosamine = 3-O-(N-acetyl-beta-D-glucosaminyl)-L-seryl-[protein] + UDP + H(+)</text>
        <dbReference type="Rhea" id="RHEA:48904"/>
        <dbReference type="Rhea" id="RHEA-COMP:9863"/>
        <dbReference type="Rhea" id="RHEA-COMP:12251"/>
        <dbReference type="ChEBI" id="CHEBI:15378"/>
        <dbReference type="ChEBI" id="CHEBI:29999"/>
        <dbReference type="ChEBI" id="CHEBI:57705"/>
        <dbReference type="ChEBI" id="CHEBI:58223"/>
        <dbReference type="ChEBI" id="CHEBI:90838"/>
        <dbReference type="EC" id="2.4.1.255"/>
    </reaction>
</comment>
<evidence type="ECO:0000256" key="1">
    <source>
        <dbReference type="ARBA" id="ARBA00011970"/>
    </source>
</evidence>
<proteinExistence type="predicted"/>